<comment type="similarity">
    <text evidence="14">Belongs to the MurCDEF family.</text>
</comment>
<keyword evidence="8 14" id="KW-0067">ATP-binding</keyword>
<evidence type="ECO:0000256" key="3">
    <source>
        <dbReference type="ARBA" id="ARBA00012211"/>
    </source>
</evidence>
<evidence type="ECO:0000256" key="4">
    <source>
        <dbReference type="ARBA" id="ARBA00022490"/>
    </source>
</evidence>
<evidence type="ECO:0000256" key="7">
    <source>
        <dbReference type="ARBA" id="ARBA00022741"/>
    </source>
</evidence>
<dbReference type="NCBIfam" id="TIGR01082">
    <property type="entry name" value="murC"/>
    <property type="match status" value="1"/>
</dbReference>
<evidence type="ECO:0000256" key="9">
    <source>
        <dbReference type="ARBA" id="ARBA00022960"/>
    </source>
</evidence>
<evidence type="ECO:0000259" key="15">
    <source>
        <dbReference type="Pfam" id="PF01225"/>
    </source>
</evidence>
<evidence type="ECO:0000256" key="10">
    <source>
        <dbReference type="ARBA" id="ARBA00022984"/>
    </source>
</evidence>
<feature type="domain" description="Mur ligase central" evidence="17">
    <location>
        <begin position="110"/>
        <end position="288"/>
    </location>
</feature>
<dbReference type="InterPro" id="IPR036565">
    <property type="entry name" value="Mur-like_cat_sf"/>
</dbReference>
<evidence type="ECO:0000256" key="12">
    <source>
        <dbReference type="ARBA" id="ARBA00023316"/>
    </source>
</evidence>
<dbReference type="PANTHER" id="PTHR43445">
    <property type="entry name" value="UDP-N-ACETYLMURAMATE--L-ALANINE LIGASE-RELATED"/>
    <property type="match status" value="1"/>
</dbReference>
<evidence type="ECO:0000256" key="6">
    <source>
        <dbReference type="ARBA" id="ARBA00022618"/>
    </source>
</evidence>
<dbReference type="AlphaFoldDB" id="A0A0S7WU86"/>
<dbReference type="InterPro" id="IPR050061">
    <property type="entry name" value="MurCDEF_pg_biosynth"/>
</dbReference>
<dbReference type="GO" id="GO:0005737">
    <property type="term" value="C:cytoplasm"/>
    <property type="evidence" value="ECO:0007669"/>
    <property type="project" value="UniProtKB-SubCell"/>
</dbReference>
<evidence type="ECO:0000256" key="5">
    <source>
        <dbReference type="ARBA" id="ARBA00022598"/>
    </source>
</evidence>
<evidence type="ECO:0000256" key="13">
    <source>
        <dbReference type="ARBA" id="ARBA00047833"/>
    </source>
</evidence>
<evidence type="ECO:0000256" key="8">
    <source>
        <dbReference type="ARBA" id="ARBA00022840"/>
    </source>
</evidence>
<dbReference type="SUPFAM" id="SSF53623">
    <property type="entry name" value="MurD-like peptide ligases, catalytic domain"/>
    <property type="match status" value="1"/>
</dbReference>
<keyword evidence="9 14" id="KW-0133">Cell shape</keyword>
<evidence type="ECO:0000313" key="19">
    <source>
        <dbReference type="Proteomes" id="UP000052008"/>
    </source>
</evidence>
<keyword evidence="10 14" id="KW-0573">Peptidoglycan synthesis</keyword>
<dbReference type="Gene3D" id="3.40.50.720">
    <property type="entry name" value="NAD(P)-binding Rossmann-like Domain"/>
    <property type="match status" value="1"/>
</dbReference>
<dbReference type="EMBL" id="LIZS01000018">
    <property type="protein sequence ID" value="KPJ53481.1"/>
    <property type="molecule type" value="Genomic_DNA"/>
</dbReference>
<evidence type="ECO:0000256" key="14">
    <source>
        <dbReference type="HAMAP-Rule" id="MF_00046"/>
    </source>
</evidence>
<feature type="domain" description="Mur ligase C-terminal" evidence="16">
    <location>
        <begin position="311"/>
        <end position="441"/>
    </location>
</feature>
<keyword evidence="11 14" id="KW-0131">Cell cycle</keyword>
<dbReference type="SUPFAM" id="SSF51984">
    <property type="entry name" value="MurCD N-terminal domain"/>
    <property type="match status" value="1"/>
</dbReference>
<evidence type="ECO:0000313" key="18">
    <source>
        <dbReference type="EMBL" id="KPJ53481.1"/>
    </source>
</evidence>
<evidence type="ECO:0000256" key="1">
    <source>
        <dbReference type="ARBA" id="ARBA00004496"/>
    </source>
</evidence>
<evidence type="ECO:0000256" key="2">
    <source>
        <dbReference type="ARBA" id="ARBA00004752"/>
    </source>
</evidence>
<dbReference type="GO" id="GO:0008763">
    <property type="term" value="F:UDP-N-acetylmuramate-L-alanine ligase activity"/>
    <property type="evidence" value="ECO:0007669"/>
    <property type="project" value="UniProtKB-UniRule"/>
</dbReference>
<dbReference type="Pfam" id="PF01225">
    <property type="entry name" value="Mur_ligase"/>
    <property type="match status" value="1"/>
</dbReference>
<sequence length="468" mass="51077">MFGRIKHIHFVGIGGTGMSGIAEILVNLDFVVSGSDLKASQATRYLSDLGAAVSIGHRAELVEGVDAVVVSAAVHEGNPEVKRARELKIPVISRAEMLAELMRLRHGIAVAGTHGKTTTTSMVASVLEVGGVDPTVVVGGRVKGFGSGVRMGNGTYLVVEADEFDRSFLRLSPTIAVVTTIEAEHLDCYRDLDEIKAAFVEFVNRVPFYGAVIVCLDEESVQSIIPRIEKRLITYGVSSQADLCALDVRHQGREGRYVLNVRGEEIGEISLAVPGLHNIRNSLAAAAVGLELGIDYETIAKGLAQFTGVHRRFEIKGEVGGIMVVDDYAHHPTEIEVTLRAAKDGWGRRVVAVFQPHLYTRTRDFHVEFGKSFFQADVLIVTDIFPAREDPIEGVTGELVARAAREYGHRDTTYVPDASKIPRHLVEITEPGDLVITLGAGDIWEQGETFYSLLSRAAEKEKKRRRKS</sequence>
<dbReference type="HAMAP" id="MF_00046">
    <property type="entry name" value="MurC"/>
    <property type="match status" value="1"/>
</dbReference>
<dbReference type="InterPro" id="IPR036615">
    <property type="entry name" value="Mur_ligase_C_dom_sf"/>
</dbReference>
<dbReference type="STRING" id="1703770.AMJ39_04510"/>
<keyword evidence="6 14" id="KW-0132">Cell division</keyword>
<evidence type="ECO:0000259" key="17">
    <source>
        <dbReference type="Pfam" id="PF08245"/>
    </source>
</evidence>
<dbReference type="PATRIC" id="fig|1703770.3.peg.1786"/>
<keyword evidence="7 14" id="KW-0547">Nucleotide-binding</keyword>
<dbReference type="UniPathway" id="UPA00219"/>
<dbReference type="SUPFAM" id="SSF53244">
    <property type="entry name" value="MurD-like peptide ligases, peptide-binding domain"/>
    <property type="match status" value="1"/>
</dbReference>
<reference evidence="18 19" key="1">
    <citation type="journal article" date="2015" name="Microbiome">
        <title>Genomic resolution of linkages in carbon, nitrogen, and sulfur cycling among widespread estuary sediment bacteria.</title>
        <authorList>
            <person name="Baker B.J."/>
            <person name="Lazar C.S."/>
            <person name="Teske A.P."/>
            <person name="Dick G.J."/>
        </authorList>
    </citation>
    <scope>NUCLEOTIDE SEQUENCE [LARGE SCALE GENOMIC DNA]</scope>
    <source>
        <strain evidence="18">DG_24</strain>
    </source>
</reference>
<dbReference type="InterPro" id="IPR013221">
    <property type="entry name" value="Mur_ligase_cen"/>
</dbReference>
<dbReference type="Pfam" id="PF08245">
    <property type="entry name" value="Mur_ligase_M"/>
    <property type="match status" value="1"/>
</dbReference>
<dbReference type="Pfam" id="PF02875">
    <property type="entry name" value="Mur_ligase_C"/>
    <property type="match status" value="1"/>
</dbReference>
<dbReference type="GO" id="GO:0051301">
    <property type="term" value="P:cell division"/>
    <property type="evidence" value="ECO:0007669"/>
    <property type="project" value="UniProtKB-KW"/>
</dbReference>
<comment type="function">
    <text evidence="14">Cell wall formation.</text>
</comment>
<name>A0A0S7WU86_UNCT6</name>
<dbReference type="InterPro" id="IPR004101">
    <property type="entry name" value="Mur_ligase_C"/>
</dbReference>
<keyword evidence="5 14" id="KW-0436">Ligase</keyword>
<comment type="caution">
    <text evidence="18">The sequence shown here is derived from an EMBL/GenBank/DDBJ whole genome shotgun (WGS) entry which is preliminary data.</text>
</comment>
<gene>
    <name evidence="14 18" type="primary">murC</name>
    <name evidence="18" type="ORF">AMJ39_04510</name>
</gene>
<dbReference type="Gene3D" id="3.90.190.20">
    <property type="entry name" value="Mur ligase, C-terminal domain"/>
    <property type="match status" value="1"/>
</dbReference>
<comment type="subcellular location">
    <subcellularLocation>
        <location evidence="1 14">Cytoplasm</location>
    </subcellularLocation>
</comment>
<keyword evidence="12 14" id="KW-0961">Cell wall biogenesis/degradation</keyword>
<evidence type="ECO:0000256" key="11">
    <source>
        <dbReference type="ARBA" id="ARBA00023306"/>
    </source>
</evidence>
<comment type="pathway">
    <text evidence="2 14">Cell wall biogenesis; peptidoglycan biosynthesis.</text>
</comment>
<dbReference type="Proteomes" id="UP000052008">
    <property type="component" value="Unassembled WGS sequence"/>
</dbReference>
<dbReference type="EC" id="6.3.2.8" evidence="3 14"/>
<dbReference type="Gene3D" id="3.40.1190.10">
    <property type="entry name" value="Mur-like, catalytic domain"/>
    <property type="match status" value="1"/>
</dbReference>
<dbReference type="InterPro" id="IPR005758">
    <property type="entry name" value="UDP-N-AcMur_Ala_ligase_MurC"/>
</dbReference>
<protein>
    <recommendedName>
        <fullName evidence="3 14">UDP-N-acetylmuramate--L-alanine ligase</fullName>
        <ecNumber evidence="3 14">6.3.2.8</ecNumber>
    </recommendedName>
    <alternativeName>
        <fullName evidence="14">UDP-N-acetylmuramoyl-L-alanine synthetase</fullName>
    </alternativeName>
</protein>
<feature type="domain" description="Mur ligase N-terminal catalytic" evidence="15">
    <location>
        <begin position="7"/>
        <end position="105"/>
    </location>
</feature>
<dbReference type="GO" id="GO:0005524">
    <property type="term" value="F:ATP binding"/>
    <property type="evidence" value="ECO:0007669"/>
    <property type="project" value="UniProtKB-UniRule"/>
</dbReference>
<dbReference type="GO" id="GO:0008360">
    <property type="term" value="P:regulation of cell shape"/>
    <property type="evidence" value="ECO:0007669"/>
    <property type="project" value="UniProtKB-KW"/>
</dbReference>
<dbReference type="PANTHER" id="PTHR43445:SF3">
    <property type="entry name" value="UDP-N-ACETYLMURAMATE--L-ALANINE LIGASE"/>
    <property type="match status" value="1"/>
</dbReference>
<dbReference type="GO" id="GO:0071555">
    <property type="term" value="P:cell wall organization"/>
    <property type="evidence" value="ECO:0007669"/>
    <property type="project" value="UniProtKB-KW"/>
</dbReference>
<accession>A0A0S7WU86</accession>
<organism evidence="18 19">
    <name type="scientific">candidate division TA06 bacterium DG_24</name>
    <dbReference type="NCBI Taxonomy" id="1703770"/>
    <lineage>
        <taxon>Bacteria</taxon>
        <taxon>Bacteria division TA06</taxon>
    </lineage>
</organism>
<dbReference type="GO" id="GO:0009252">
    <property type="term" value="P:peptidoglycan biosynthetic process"/>
    <property type="evidence" value="ECO:0007669"/>
    <property type="project" value="UniProtKB-UniRule"/>
</dbReference>
<keyword evidence="4 14" id="KW-0963">Cytoplasm</keyword>
<proteinExistence type="inferred from homology"/>
<comment type="catalytic activity">
    <reaction evidence="13 14">
        <text>UDP-N-acetyl-alpha-D-muramate + L-alanine + ATP = UDP-N-acetyl-alpha-D-muramoyl-L-alanine + ADP + phosphate + H(+)</text>
        <dbReference type="Rhea" id="RHEA:23372"/>
        <dbReference type="ChEBI" id="CHEBI:15378"/>
        <dbReference type="ChEBI" id="CHEBI:30616"/>
        <dbReference type="ChEBI" id="CHEBI:43474"/>
        <dbReference type="ChEBI" id="CHEBI:57972"/>
        <dbReference type="ChEBI" id="CHEBI:70757"/>
        <dbReference type="ChEBI" id="CHEBI:83898"/>
        <dbReference type="ChEBI" id="CHEBI:456216"/>
        <dbReference type="EC" id="6.3.2.8"/>
    </reaction>
</comment>
<dbReference type="InterPro" id="IPR000713">
    <property type="entry name" value="Mur_ligase_N"/>
</dbReference>
<feature type="binding site" evidence="14">
    <location>
        <begin position="112"/>
        <end position="118"/>
    </location>
    <ligand>
        <name>ATP</name>
        <dbReference type="ChEBI" id="CHEBI:30616"/>
    </ligand>
</feature>
<evidence type="ECO:0000259" key="16">
    <source>
        <dbReference type="Pfam" id="PF02875"/>
    </source>
</evidence>